<keyword evidence="2" id="KW-1185">Reference proteome</keyword>
<reference evidence="1 2" key="1">
    <citation type="submission" date="2018-09" db="EMBL/GenBank/DDBJ databases">
        <title>Glutamicibacter mishrai S5-52T (LMG 29155T = KCTC 39846T).</title>
        <authorList>
            <person name="Das S.K."/>
        </authorList>
    </citation>
    <scope>NUCLEOTIDE SEQUENCE [LARGE SCALE GENOMIC DNA]</scope>
    <source>
        <strain evidence="1 2">S5-52</strain>
    </source>
</reference>
<evidence type="ECO:0000313" key="2">
    <source>
        <dbReference type="Proteomes" id="UP000502331"/>
    </source>
</evidence>
<organism evidence="1 2">
    <name type="scientific">Glutamicibacter mishrai</name>
    <dbReference type="NCBI Taxonomy" id="1775880"/>
    <lineage>
        <taxon>Bacteria</taxon>
        <taxon>Bacillati</taxon>
        <taxon>Actinomycetota</taxon>
        <taxon>Actinomycetes</taxon>
        <taxon>Micrococcales</taxon>
        <taxon>Micrococcaceae</taxon>
        <taxon>Glutamicibacter</taxon>
    </lineage>
</organism>
<dbReference type="EMBL" id="CP032549">
    <property type="protein sequence ID" value="QIV87537.1"/>
    <property type="molecule type" value="Genomic_DNA"/>
</dbReference>
<evidence type="ECO:0008006" key="3">
    <source>
        <dbReference type="Google" id="ProtNLM"/>
    </source>
</evidence>
<dbReference type="AlphaFoldDB" id="A0A6H0SNH7"/>
<dbReference type="Proteomes" id="UP000502331">
    <property type="component" value="Chromosome"/>
</dbReference>
<protein>
    <recommendedName>
        <fullName evidence="3">Head-to-tail stopper</fullName>
    </recommendedName>
</protein>
<gene>
    <name evidence="1" type="ORF">D3791_10645</name>
</gene>
<sequence>MFSYGDTVVHHRFTGVTKNALNQTVKQFAPPVEVHGVAVAPGSGSEPTQGLSYRVVSKMTIYLSAGVGFSAQDEVTVRGQRYGVDGEAQGPWVNPFTGWSPGDAVTLKRVTG</sequence>
<accession>A0A6H0SNH7</accession>
<proteinExistence type="predicted"/>
<name>A0A6H0SNH7_9MICC</name>
<evidence type="ECO:0000313" key="1">
    <source>
        <dbReference type="EMBL" id="QIV87537.1"/>
    </source>
</evidence>